<dbReference type="InterPro" id="IPR043519">
    <property type="entry name" value="NT_sf"/>
</dbReference>
<evidence type="ECO:0000313" key="1">
    <source>
        <dbReference type="EMBL" id="EQD35152.1"/>
    </source>
</evidence>
<dbReference type="Gene3D" id="3.30.460.40">
    <property type="match status" value="1"/>
</dbReference>
<dbReference type="AlphaFoldDB" id="T0YTH8"/>
<sequence>MADEFADQVVSVHMAFEEAGIRHAFGGAIALGYYILAPRATDDIDINIAVGKDDAKRVLRALPAQVKWKMNVIGIAQASGQARVRWLKGTLIDLFFAVSEYHAVVQSRAELHVFNGVHTPMVSATDLAILKATFGRPKDWLDIEQMLRAGTVDINDSIQWIKIISGVDSESYRGMFEAIE</sequence>
<gene>
    <name evidence="1" type="ORF">B1A_18434</name>
</gene>
<evidence type="ECO:0008006" key="2">
    <source>
        <dbReference type="Google" id="ProtNLM"/>
    </source>
</evidence>
<protein>
    <recommendedName>
        <fullName evidence="2">Protein containing DUF1814</fullName>
    </recommendedName>
</protein>
<organism evidence="1">
    <name type="scientific">mine drainage metagenome</name>
    <dbReference type="NCBI Taxonomy" id="410659"/>
    <lineage>
        <taxon>unclassified sequences</taxon>
        <taxon>metagenomes</taxon>
        <taxon>ecological metagenomes</taxon>
    </lineage>
</organism>
<proteinExistence type="predicted"/>
<reference evidence="1" key="1">
    <citation type="submission" date="2013-08" db="EMBL/GenBank/DDBJ databases">
        <authorList>
            <person name="Mendez C."/>
            <person name="Richter M."/>
            <person name="Ferrer M."/>
            <person name="Sanchez J."/>
        </authorList>
    </citation>
    <scope>NUCLEOTIDE SEQUENCE</scope>
</reference>
<dbReference type="EMBL" id="AUZX01013602">
    <property type="protein sequence ID" value="EQD35152.1"/>
    <property type="molecule type" value="Genomic_DNA"/>
</dbReference>
<feature type="non-terminal residue" evidence="1">
    <location>
        <position position="180"/>
    </location>
</feature>
<reference evidence="1" key="2">
    <citation type="journal article" date="2014" name="ISME J.">
        <title>Microbial stratification in low pH oxic and suboxic macroscopic growths along an acid mine drainage.</title>
        <authorList>
            <person name="Mendez-Garcia C."/>
            <person name="Mesa V."/>
            <person name="Sprenger R.R."/>
            <person name="Richter M."/>
            <person name="Diez M.S."/>
            <person name="Solano J."/>
            <person name="Bargiela R."/>
            <person name="Golyshina O.V."/>
            <person name="Manteca A."/>
            <person name="Ramos J.L."/>
            <person name="Gallego J.R."/>
            <person name="Llorente I."/>
            <person name="Martins Dos Santos V.A."/>
            <person name="Jensen O.N."/>
            <person name="Pelaez A.I."/>
            <person name="Sanchez J."/>
            <person name="Ferrer M."/>
        </authorList>
    </citation>
    <scope>NUCLEOTIDE SEQUENCE</scope>
</reference>
<name>T0YTH8_9ZZZZ</name>
<dbReference type="SUPFAM" id="SSF81301">
    <property type="entry name" value="Nucleotidyltransferase"/>
    <property type="match status" value="1"/>
</dbReference>
<comment type="caution">
    <text evidence="1">The sequence shown here is derived from an EMBL/GenBank/DDBJ whole genome shotgun (WGS) entry which is preliminary data.</text>
</comment>
<accession>T0YTH8</accession>